<keyword evidence="1" id="KW-0472">Membrane</keyword>
<sequence>MVDFDVLIKVIMACIGGLVFYVS</sequence>
<protein>
    <submittedName>
        <fullName evidence="2">Uncharacterized protein</fullName>
    </submittedName>
</protein>
<gene>
    <name evidence="2" type="ORF">F383_19279</name>
</gene>
<dbReference type="EMBL" id="KN399609">
    <property type="protein sequence ID" value="KHG13445.1"/>
    <property type="molecule type" value="Genomic_DNA"/>
</dbReference>
<organism evidence="2 3">
    <name type="scientific">Gossypium arboreum</name>
    <name type="common">Tree cotton</name>
    <name type="synonym">Gossypium nanking</name>
    <dbReference type="NCBI Taxonomy" id="29729"/>
    <lineage>
        <taxon>Eukaryota</taxon>
        <taxon>Viridiplantae</taxon>
        <taxon>Streptophyta</taxon>
        <taxon>Embryophyta</taxon>
        <taxon>Tracheophyta</taxon>
        <taxon>Spermatophyta</taxon>
        <taxon>Magnoliopsida</taxon>
        <taxon>eudicotyledons</taxon>
        <taxon>Gunneridae</taxon>
        <taxon>Pentapetalae</taxon>
        <taxon>rosids</taxon>
        <taxon>malvids</taxon>
        <taxon>Malvales</taxon>
        <taxon>Malvaceae</taxon>
        <taxon>Malvoideae</taxon>
        <taxon>Gossypium</taxon>
    </lineage>
</organism>
<feature type="transmembrane region" description="Helical" evidence="1">
    <location>
        <begin position="6"/>
        <end position="22"/>
    </location>
</feature>
<dbReference type="Proteomes" id="UP000032142">
    <property type="component" value="Unassembled WGS sequence"/>
</dbReference>
<accession>A0A0B0NKT5</accession>
<reference evidence="3" key="1">
    <citation type="submission" date="2014-09" db="EMBL/GenBank/DDBJ databases">
        <authorList>
            <person name="Mudge J."/>
            <person name="Ramaraj T."/>
            <person name="Lindquist I.E."/>
            <person name="Bharti A.K."/>
            <person name="Sundararajan A."/>
            <person name="Cameron C.T."/>
            <person name="Woodward J.E."/>
            <person name="May G.D."/>
            <person name="Brubaker C."/>
            <person name="Broadhvest J."/>
            <person name="Wilkins T.A."/>
        </authorList>
    </citation>
    <scope>NUCLEOTIDE SEQUENCE</scope>
    <source>
        <strain evidence="3">cv. AKA8401</strain>
    </source>
</reference>
<name>A0A0B0NKT5_GOSAR</name>
<dbReference type="AlphaFoldDB" id="A0A0B0NKT5"/>
<keyword evidence="3" id="KW-1185">Reference proteome</keyword>
<evidence type="ECO:0000256" key="1">
    <source>
        <dbReference type="SAM" id="Phobius"/>
    </source>
</evidence>
<keyword evidence="1" id="KW-0812">Transmembrane</keyword>
<proteinExistence type="predicted"/>
<evidence type="ECO:0000313" key="2">
    <source>
        <dbReference type="EMBL" id="KHG13445.1"/>
    </source>
</evidence>
<keyword evidence="1" id="KW-1133">Transmembrane helix</keyword>
<evidence type="ECO:0000313" key="3">
    <source>
        <dbReference type="Proteomes" id="UP000032142"/>
    </source>
</evidence>